<keyword evidence="7 12" id="KW-0863">Zinc-finger</keyword>
<dbReference type="PROSITE" id="PS50089">
    <property type="entry name" value="ZF_RING_2"/>
    <property type="match status" value="1"/>
</dbReference>
<feature type="compositionally biased region" description="Basic residues" evidence="13">
    <location>
        <begin position="498"/>
        <end position="509"/>
    </location>
</feature>
<feature type="region of interest" description="Disordered" evidence="13">
    <location>
        <begin position="420"/>
        <end position="442"/>
    </location>
</feature>
<feature type="compositionally biased region" description="Polar residues" evidence="13">
    <location>
        <begin position="531"/>
        <end position="550"/>
    </location>
</feature>
<accession>A0AAI8YSI8</accession>
<evidence type="ECO:0000313" key="18">
    <source>
        <dbReference type="Proteomes" id="UP001296104"/>
    </source>
</evidence>
<reference evidence="17" key="1">
    <citation type="submission" date="2023-11" db="EMBL/GenBank/DDBJ databases">
        <authorList>
            <person name="Alioto T."/>
            <person name="Alioto T."/>
            <person name="Gomez Garrido J."/>
        </authorList>
    </citation>
    <scope>NUCLEOTIDE SEQUENCE</scope>
</reference>
<feature type="compositionally biased region" description="Low complexity" evidence="13">
    <location>
        <begin position="194"/>
        <end position="214"/>
    </location>
</feature>
<evidence type="ECO:0000313" key="17">
    <source>
        <dbReference type="EMBL" id="CAK3823209.1"/>
    </source>
</evidence>
<dbReference type="PANTHER" id="PTHR45977:SF13">
    <property type="entry name" value="GB|AAF27103.1"/>
    <property type="match status" value="1"/>
</dbReference>
<evidence type="ECO:0000259" key="16">
    <source>
        <dbReference type="PROSITE" id="PS50089"/>
    </source>
</evidence>
<keyword evidence="6" id="KW-0479">Metal-binding</keyword>
<proteinExistence type="predicted"/>
<evidence type="ECO:0000256" key="10">
    <source>
        <dbReference type="ARBA" id="ARBA00022989"/>
    </source>
</evidence>
<evidence type="ECO:0000256" key="6">
    <source>
        <dbReference type="ARBA" id="ARBA00022723"/>
    </source>
</evidence>
<gene>
    <name evidence="17" type="ORF">LECACI_7A001213</name>
</gene>
<feature type="chain" id="PRO_5042467632" description="RING-type E3 ubiquitin transferase" evidence="15">
    <location>
        <begin position="25"/>
        <end position="550"/>
    </location>
</feature>
<feature type="compositionally biased region" description="Polar residues" evidence="13">
    <location>
        <begin position="478"/>
        <end position="487"/>
    </location>
</feature>
<evidence type="ECO:0000256" key="11">
    <source>
        <dbReference type="ARBA" id="ARBA00023136"/>
    </source>
</evidence>
<feature type="region of interest" description="Disordered" evidence="13">
    <location>
        <begin position="472"/>
        <end position="550"/>
    </location>
</feature>
<feature type="signal peptide" evidence="15">
    <location>
        <begin position="1"/>
        <end position="24"/>
    </location>
</feature>
<dbReference type="GO" id="GO:0016567">
    <property type="term" value="P:protein ubiquitination"/>
    <property type="evidence" value="ECO:0007669"/>
    <property type="project" value="TreeGrafter"/>
</dbReference>
<comment type="catalytic activity">
    <reaction evidence="1">
        <text>S-ubiquitinyl-[E2 ubiquitin-conjugating enzyme]-L-cysteine + [acceptor protein]-L-lysine = [E2 ubiquitin-conjugating enzyme]-L-cysteine + N(6)-ubiquitinyl-[acceptor protein]-L-lysine.</text>
        <dbReference type="EC" id="2.3.2.27"/>
    </reaction>
</comment>
<keyword evidence="11 14" id="KW-0472">Membrane</keyword>
<keyword evidence="8" id="KW-0833">Ubl conjugation pathway</keyword>
<dbReference type="CDD" id="cd16454">
    <property type="entry name" value="RING-H2_PA-TM-RING"/>
    <property type="match status" value="1"/>
</dbReference>
<dbReference type="GO" id="GO:0006511">
    <property type="term" value="P:ubiquitin-dependent protein catabolic process"/>
    <property type="evidence" value="ECO:0007669"/>
    <property type="project" value="TreeGrafter"/>
</dbReference>
<feature type="domain" description="RING-type" evidence="16">
    <location>
        <begin position="372"/>
        <end position="414"/>
    </location>
</feature>
<protein>
    <recommendedName>
        <fullName evidence="3">RING-type E3 ubiquitin transferase</fullName>
        <ecNumber evidence="3">2.3.2.27</ecNumber>
    </recommendedName>
</protein>
<evidence type="ECO:0000256" key="8">
    <source>
        <dbReference type="ARBA" id="ARBA00022786"/>
    </source>
</evidence>
<feature type="transmembrane region" description="Helical" evidence="14">
    <location>
        <begin position="224"/>
        <end position="250"/>
    </location>
</feature>
<evidence type="ECO:0000256" key="5">
    <source>
        <dbReference type="ARBA" id="ARBA00022692"/>
    </source>
</evidence>
<evidence type="ECO:0000256" key="2">
    <source>
        <dbReference type="ARBA" id="ARBA00004141"/>
    </source>
</evidence>
<keyword evidence="17" id="KW-0675">Receptor</keyword>
<dbReference type="Gene3D" id="3.30.40.10">
    <property type="entry name" value="Zinc/RING finger domain, C3HC4 (zinc finger)"/>
    <property type="match status" value="1"/>
</dbReference>
<keyword evidence="5 14" id="KW-0812">Transmembrane</keyword>
<keyword evidence="9" id="KW-0862">Zinc</keyword>
<evidence type="ECO:0000256" key="4">
    <source>
        <dbReference type="ARBA" id="ARBA00022679"/>
    </source>
</evidence>
<dbReference type="Proteomes" id="UP001296104">
    <property type="component" value="Unassembled WGS sequence"/>
</dbReference>
<dbReference type="SMART" id="SM00184">
    <property type="entry name" value="RING"/>
    <property type="match status" value="1"/>
</dbReference>
<dbReference type="PANTHER" id="PTHR45977">
    <property type="entry name" value="TARGET OF ERK KINASE MPK-1"/>
    <property type="match status" value="1"/>
</dbReference>
<name>A0AAI8YSI8_9PEZI</name>
<keyword evidence="4" id="KW-0808">Transferase</keyword>
<dbReference type="AlphaFoldDB" id="A0AAI8YSI8"/>
<keyword evidence="15" id="KW-0732">Signal</keyword>
<dbReference type="GO" id="GO:0008270">
    <property type="term" value="F:zinc ion binding"/>
    <property type="evidence" value="ECO:0007669"/>
    <property type="project" value="UniProtKB-KW"/>
</dbReference>
<dbReference type="GO" id="GO:0016020">
    <property type="term" value="C:membrane"/>
    <property type="evidence" value="ECO:0007669"/>
    <property type="project" value="UniProtKB-SubCell"/>
</dbReference>
<feature type="region of interest" description="Disordered" evidence="13">
    <location>
        <begin position="189"/>
        <end position="220"/>
    </location>
</feature>
<feature type="region of interest" description="Disordered" evidence="13">
    <location>
        <begin position="287"/>
        <end position="371"/>
    </location>
</feature>
<comment type="subcellular location">
    <subcellularLocation>
        <location evidence="2">Membrane</location>
        <topology evidence="2">Multi-pass membrane protein</topology>
    </subcellularLocation>
</comment>
<dbReference type="SUPFAM" id="SSF57850">
    <property type="entry name" value="RING/U-box"/>
    <property type="match status" value="1"/>
</dbReference>
<evidence type="ECO:0000256" key="7">
    <source>
        <dbReference type="ARBA" id="ARBA00022771"/>
    </source>
</evidence>
<evidence type="ECO:0000256" key="1">
    <source>
        <dbReference type="ARBA" id="ARBA00000900"/>
    </source>
</evidence>
<feature type="compositionally biased region" description="Polar residues" evidence="13">
    <location>
        <begin position="310"/>
        <end position="328"/>
    </location>
</feature>
<sequence>MVWMHRFTRRLCLVLAFAVFPAAAQTIQATNTVAPAVVKNDHNATSTSSPSASWELAIGQGGANTPSARYPLYSLGTSTTQASTSILSGPILLANASSQLAIAPSNIVLISCDPYTGNIQPSDVFSQATQRNATGIVLYSTQEAGCALSGADEATSERVYTLTTASDGKIMLDVTNSLGSAYAMLGTRDELGNSTGTQTSSAPGASSTASQQPQNPLGPSPSTAVAMIILYSITGIITALFLAIIITGAVRAHRHPERYGPRNGVGRPRQSRARGLAMAMLETIPIVKFRDGEQDRQPKPTETELEEGRTQQQRETAQQHETTIPSTDGTREQPDTAINGPSEEAGTSSSGGIAAATERPNAESSKAENPGCSICTEDFQPGEDQRVLPCDHRFHPACVDPWLLNVSGTCPLCRIDLRPADEQGGEDGESSQDFPPPLGGRMGVRRSLIIGLLGSRVPERMTREERVRALREYRDQQRGSQGESEGAQQPEGEAGVRQRLRNALRIRTRRTGEHEGNPNPNPQQQQPQQQEDSSATTIRTPNANENENSG</sequence>
<dbReference type="GO" id="GO:0061630">
    <property type="term" value="F:ubiquitin protein ligase activity"/>
    <property type="evidence" value="ECO:0007669"/>
    <property type="project" value="UniProtKB-EC"/>
</dbReference>
<dbReference type="InterPro" id="IPR001841">
    <property type="entry name" value="Znf_RING"/>
</dbReference>
<dbReference type="InterPro" id="IPR013083">
    <property type="entry name" value="Znf_RING/FYVE/PHD"/>
</dbReference>
<evidence type="ECO:0000256" key="13">
    <source>
        <dbReference type="SAM" id="MobiDB-lite"/>
    </source>
</evidence>
<evidence type="ECO:0000256" key="12">
    <source>
        <dbReference type="PROSITE-ProRule" id="PRU00175"/>
    </source>
</evidence>
<evidence type="ECO:0000256" key="15">
    <source>
        <dbReference type="SAM" id="SignalP"/>
    </source>
</evidence>
<feature type="compositionally biased region" description="Basic and acidic residues" evidence="13">
    <location>
        <begin position="288"/>
        <end position="309"/>
    </location>
</feature>
<comment type="caution">
    <text evidence="17">The sequence shown here is derived from an EMBL/GenBank/DDBJ whole genome shotgun (WGS) entry which is preliminary data.</text>
</comment>
<dbReference type="EC" id="2.3.2.27" evidence="3"/>
<keyword evidence="10 14" id="KW-1133">Transmembrane helix</keyword>
<evidence type="ECO:0000256" key="14">
    <source>
        <dbReference type="SAM" id="Phobius"/>
    </source>
</evidence>
<evidence type="ECO:0000256" key="9">
    <source>
        <dbReference type="ARBA" id="ARBA00022833"/>
    </source>
</evidence>
<feature type="compositionally biased region" description="Low complexity" evidence="13">
    <location>
        <begin position="340"/>
        <end position="358"/>
    </location>
</feature>
<keyword evidence="18" id="KW-1185">Reference proteome</keyword>
<organism evidence="17 18">
    <name type="scientific">Lecanosticta acicola</name>
    <dbReference type="NCBI Taxonomy" id="111012"/>
    <lineage>
        <taxon>Eukaryota</taxon>
        <taxon>Fungi</taxon>
        <taxon>Dikarya</taxon>
        <taxon>Ascomycota</taxon>
        <taxon>Pezizomycotina</taxon>
        <taxon>Dothideomycetes</taxon>
        <taxon>Dothideomycetidae</taxon>
        <taxon>Mycosphaerellales</taxon>
        <taxon>Mycosphaerellaceae</taxon>
        <taxon>Lecanosticta</taxon>
    </lineage>
</organism>
<dbReference type="Pfam" id="PF13639">
    <property type="entry name" value="zf-RING_2"/>
    <property type="match status" value="1"/>
</dbReference>
<dbReference type="EMBL" id="CAVMBE010000004">
    <property type="protein sequence ID" value="CAK3823209.1"/>
    <property type="molecule type" value="Genomic_DNA"/>
</dbReference>
<evidence type="ECO:0000256" key="3">
    <source>
        <dbReference type="ARBA" id="ARBA00012483"/>
    </source>
</evidence>